<feature type="domain" description="CCHC-type" evidence="2">
    <location>
        <begin position="246"/>
        <end position="262"/>
    </location>
</feature>
<reference evidence="3" key="1">
    <citation type="journal article" date="2023" name="Mol. Phylogenet. Evol.">
        <title>Genome-scale phylogeny and comparative genomics of the fungal order Sordariales.</title>
        <authorList>
            <person name="Hensen N."/>
            <person name="Bonometti L."/>
            <person name="Westerberg I."/>
            <person name="Brannstrom I.O."/>
            <person name="Guillou S."/>
            <person name="Cros-Aarteil S."/>
            <person name="Calhoun S."/>
            <person name="Haridas S."/>
            <person name="Kuo A."/>
            <person name="Mondo S."/>
            <person name="Pangilinan J."/>
            <person name="Riley R."/>
            <person name="LaButti K."/>
            <person name="Andreopoulos B."/>
            <person name="Lipzen A."/>
            <person name="Chen C."/>
            <person name="Yan M."/>
            <person name="Daum C."/>
            <person name="Ng V."/>
            <person name="Clum A."/>
            <person name="Steindorff A."/>
            <person name="Ohm R.A."/>
            <person name="Martin F."/>
            <person name="Silar P."/>
            <person name="Natvig D.O."/>
            <person name="Lalanne C."/>
            <person name="Gautier V."/>
            <person name="Ament-Velasquez S.L."/>
            <person name="Kruys A."/>
            <person name="Hutchinson M.I."/>
            <person name="Powell A.J."/>
            <person name="Barry K."/>
            <person name="Miller A.N."/>
            <person name="Grigoriev I.V."/>
            <person name="Debuchy R."/>
            <person name="Gladieux P."/>
            <person name="Hiltunen Thoren M."/>
            <person name="Johannesson H."/>
        </authorList>
    </citation>
    <scope>NUCLEOTIDE SEQUENCE</scope>
    <source>
        <strain evidence="3">CBS 532.94</strain>
    </source>
</reference>
<accession>A0AAN7HFS1</accession>
<dbReference type="GO" id="GO:0008270">
    <property type="term" value="F:zinc ion binding"/>
    <property type="evidence" value="ECO:0007669"/>
    <property type="project" value="InterPro"/>
</dbReference>
<dbReference type="Gene3D" id="4.10.60.10">
    <property type="entry name" value="Zinc finger, CCHC-type"/>
    <property type="match status" value="1"/>
</dbReference>
<dbReference type="InterPro" id="IPR001878">
    <property type="entry name" value="Znf_CCHC"/>
</dbReference>
<feature type="compositionally biased region" description="Basic and acidic residues" evidence="1">
    <location>
        <begin position="179"/>
        <end position="189"/>
    </location>
</feature>
<dbReference type="InterPro" id="IPR036875">
    <property type="entry name" value="Znf_CCHC_sf"/>
</dbReference>
<feature type="domain" description="CCHC-type" evidence="2">
    <location>
        <begin position="277"/>
        <end position="294"/>
    </location>
</feature>
<evidence type="ECO:0000256" key="1">
    <source>
        <dbReference type="SAM" id="MobiDB-lite"/>
    </source>
</evidence>
<feature type="region of interest" description="Disordered" evidence="1">
    <location>
        <begin position="319"/>
        <end position="366"/>
    </location>
</feature>
<dbReference type="EMBL" id="MU860088">
    <property type="protein sequence ID" value="KAK4238624.1"/>
    <property type="molecule type" value="Genomic_DNA"/>
</dbReference>
<protein>
    <recommendedName>
        <fullName evidence="2">CCHC-type domain-containing protein</fullName>
    </recommendedName>
</protein>
<feature type="region of interest" description="Disordered" evidence="1">
    <location>
        <begin position="178"/>
        <end position="235"/>
    </location>
</feature>
<feature type="compositionally biased region" description="Basic and acidic residues" evidence="1">
    <location>
        <begin position="353"/>
        <end position="366"/>
    </location>
</feature>
<feature type="compositionally biased region" description="Basic and acidic residues" evidence="1">
    <location>
        <begin position="319"/>
        <end position="342"/>
    </location>
</feature>
<evidence type="ECO:0000259" key="2">
    <source>
        <dbReference type="SMART" id="SM00343"/>
    </source>
</evidence>
<dbReference type="SUPFAM" id="SSF57756">
    <property type="entry name" value="Retrovirus zinc finger-like domains"/>
    <property type="match status" value="1"/>
</dbReference>
<dbReference type="Proteomes" id="UP001303760">
    <property type="component" value="Unassembled WGS sequence"/>
</dbReference>
<organism evidence="3 4">
    <name type="scientific">Achaetomium macrosporum</name>
    <dbReference type="NCBI Taxonomy" id="79813"/>
    <lineage>
        <taxon>Eukaryota</taxon>
        <taxon>Fungi</taxon>
        <taxon>Dikarya</taxon>
        <taxon>Ascomycota</taxon>
        <taxon>Pezizomycotina</taxon>
        <taxon>Sordariomycetes</taxon>
        <taxon>Sordariomycetidae</taxon>
        <taxon>Sordariales</taxon>
        <taxon>Chaetomiaceae</taxon>
        <taxon>Achaetomium</taxon>
    </lineage>
</organism>
<feature type="compositionally biased region" description="Basic and acidic residues" evidence="1">
    <location>
        <begin position="390"/>
        <end position="406"/>
    </location>
</feature>
<feature type="region of interest" description="Disordered" evidence="1">
    <location>
        <begin position="388"/>
        <end position="419"/>
    </location>
</feature>
<gene>
    <name evidence="3" type="ORF">C8A03DRAFT_14903</name>
</gene>
<dbReference type="GO" id="GO:0003676">
    <property type="term" value="F:nucleic acid binding"/>
    <property type="evidence" value="ECO:0007669"/>
    <property type="project" value="InterPro"/>
</dbReference>
<name>A0AAN7HFS1_9PEZI</name>
<comment type="caution">
    <text evidence="3">The sequence shown here is derived from an EMBL/GenBank/DDBJ whole genome shotgun (WGS) entry which is preliminary data.</text>
</comment>
<keyword evidence="4" id="KW-1185">Reference proteome</keyword>
<feature type="region of interest" description="Disordered" evidence="1">
    <location>
        <begin position="618"/>
        <end position="700"/>
    </location>
</feature>
<proteinExistence type="predicted"/>
<evidence type="ECO:0000313" key="3">
    <source>
        <dbReference type="EMBL" id="KAK4238624.1"/>
    </source>
</evidence>
<feature type="compositionally biased region" description="Basic residues" evidence="1">
    <location>
        <begin position="407"/>
        <end position="417"/>
    </location>
</feature>
<sequence>MDHADKIQQNFEILGLESLEGISLSQLLDEIKKRLPSDVSKKRILSICTMWLHPRLMTIDISAEDSFHDEVGTWYRFLKDLVKDDLLILETFNEWQRGQTIQDPTSSRRLGIAKDKLRSLITASDPMLRPEAPRSGDRYGQMHPDRLKLSQITHTVIELQDDDDDEVVFISSNPLRKNWSRDQDDRSEQPDLSFLTGPNRLAMSDVTNRSGNKKGAAAPTCRTSGSTFRSKNEEPAALKKPRGDYVCVRCGVHGHFLEYCPTNLDPAFDRKPTKDYKCLNCGEVGDHFRRLCPMDRRPDSIAEQRRRLKERVGVVEEKGSFRHDSAVRSRDDRDSGFDDPTRGRARSTSPAGEVRKGARGDSYRPESDFSRLRLSSFCHQLCTRKASRSPLHEDLTSRDESREHGYRATKKGHRRKASFLDDLANKAKARREGRLSYDEEVDEIERPASLAKRTAWSQSTEEMEVDRPKTPAFEKRRDADYAAEGEAELFASDLLDMIRAESVKTDRLLLINGLEHPGPYNPLLVKLFSGKQSVWVNENLNMTRPCSSDFLDLPLESKQQVEIIDFEMAGDSAMMLVEPGCPVGTKEEDAILVDTEPTVAVDFCSIATESMTVATGSLHVKNDPSNRAKPGQMGVEPVPTPINDGSLPEGDVQESTPVAGKNNPEKIAGNSTSSATSAAPEAVDVDDTEFSPTQPADDKSTAVELMHAAVEVYSRSSAATRATSA</sequence>
<evidence type="ECO:0000313" key="4">
    <source>
        <dbReference type="Proteomes" id="UP001303760"/>
    </source>
</evidence>
<reference evidence="3" key="2">
    <citation type="submission" date="2023-05" db="EMBL/GenBank/DDBJ databases">
        <authorList>
            <consortium name="Lawrence Berkeley National Laboratory"/>
            <person name="Steindorff A."/>
            <person name="Hensen N."/>
            <person name="Bonometti L."/>
            <person name="Westerberg I."/>
            <person name="Brannstrom I.O."/>
            <person name="Guillou S."/>
            <person name="Cros-Aarteil S."/>
            <person name="Calhoun S."/>
            <person name="Haridas S."/>
            <person name="Kuo A."/>
            <person name="Mondo S."/>
            <person name="Pangilinan J."/>
            <person name="Riley R."/>
            <person name="Labutti K."/>
            <person name="Andreopoulos B."/>
            <person name="Lipzen A."/>
            <person name="Chen C."/>
            <person name="Yanf M."/>
            <person name="Daum C."/>
            <person name="Ng V."/>
            <person name="Clum A."/>
            <person name="Ohm R."/>
            <person name="Martin F."/>
            <person name="Silar P."/>
            <person name="Natvig D."/>
            <person name="Lalanne C."/>
            <person name="Gautier V."/>
            <person name="Ament-Velasquez S.L."/>
            <person name="Kruys A."/>
            <person name="Hutchinson M.I."/>
            <person name="Powell A.J."/>
            <person name="Barry K."/>
            <person name="Miller A.N."/>
            <person name="Grigoriev I.V."/>
            <person name="Debuchy R."/>
            <person name="Gladieux P."/>
            <person name="Thoren M.H."/>
            <person name="Johannesson H."/>
        </authorList>
    </citation>
    <scope>NUCLEOTIDE SEQUENCE</scope>
    <source>
        <strain evidence="3">CBS 532.94</strain>
    </source>
</reference>
<dbReference type="AlphaFoldDB" id="A0AAN7HFS1"/>
<dbReference type="SMART" id="SM00343">
    <property type="entry name" value="ZnF_C2HC"/>
    <property type="match status" value="2"/>
</dbReference>